<evidence type="ECO:0000313" key="4">
    <source>
        <dbReference type="Proteomes" id="UP000641206"/>
    </source>
</evidence>
<evidence type="ECO:0008006" key="5">
    <source>
        <dbReference type="Google" id="ProtNLM"/>
    </source>
</evidence>
<dbReference type="InterPro" id="IPR039446">
    <property type="entry name" value="DauR-like"/>
</dbReference>
<dbReference type="Pfam" id="PF08348">
    <property type="entry name" value="PAS_6"/>
    <property type="match status" value="1"/>
</dbReference>
<proteinExistence type="predicted"/>
<keyword evidence="4" id="KW-1185">Reference proteome</keyword>
<dbReference type="InterPro" id="IPR039445">
    <property type="entry name" value="DauR-like_HTH"/>
</dbReference>
<feature type="domain" description="YheO-like" evidence="1">
    <location>
        <begin position="4"/>
        <end position="114"/>
    </location>
</feature>
<reference evidence="4" key="1">
    <citation type="journal article" date="2019" name="Int. J. Syst. Evol. Microbiol.">
        <title>The Global Catalogue of Microorganisms (GCM) 10K type strain sequencing project: providing services to taxonomists for standard genome sequencing and annotation.</title>
        <authorList>
            <consortium name="The Broad Institute Genomics Platform"/>
            <consortium name="The Broad Institute Genome Sequencing Center for Infectious Disease"/>
            <person name="Wu L."/>
            <person name="Ma J."/>
        </authorList>
    </citation>
    <scope>NUCLEOTIDE SEQUENCE [LARGE SCALE GENOMIC DNA]</scope>
    <source>
        <strain evidence="4">CGMCC 1.7693</strain>
    </source>
</reference>
<dbReference type="Pfam" id="PF13309">
    <property type="entry name" value="HTH_22"/>
    <property type="match status" value="1"/>
</dbReference>
<dbReference type="EMBL" id="BMLW01000001">
    <property type="protein sequence ID" value="GGP07723.1"/>
    <property type="molecule type" value="Genomic_DNA"/>
</dbReference>
<comment type="caution">
    <text evidence="3">The sequence shown here is derived from an EMBL/GenBank/DDBJ whole genome shotgun (WGS) entry which is preliminary data.</text>
</comment>
<dbReference type="Proteomes" id="UP000641206">
    <property type="component" value="Unassembled WGS sequence"/>
</dbReference>
<dbReference type="RefSeq" id="WP_188732881.1">
    <property type="nucleotide sequence ID" value="NZ_BMLW01000001.1"/>
</dbReference>
<feature type="domain" description="Transcriptional regulator DauR-like HTH" evidence="2">
    <location>
        <begin position="145"/>
        <end position="205"/>
    </location>
</feature>
<evidence type="ECO:0000259" key="2">
    <source>
        <dbReference type="Pfam" id="PF13309"/>
    </source>
</evidence>
<name>A0ABQ2NNE2_9BACI</name>
<dbReference type="InterPro" id="IPR013559">
    <property type="entry name" value="YheO"/>
</dbReference>
<dbReference type="PANTHER" id="PTHR35568">
    <property type="entry name" value="TRANSCRIPTIONAL REGULATOR DAUR"/>
    <property type="match status" value="1"/>
</dbReference>
<organism evidence="3 4">
    <name type="scientific">Oceanobacillus neutriphilus</name>
    <dbReference type="NCBI Taxonomy" id="531815"/>
    <lineage>
        <taxon>Bacteria</taxon>
        <taxon>Bacillati</taxon>
        <taxon>Bacillota</taxon>
        <taxon>Bacilli</taxon>
        <taxon>Bacillales</taxon>
        <taxon>Bacillaceae</taxon>
        <taxon>Oceanobacillus</taxon>
    </lineage>
</organism>
<accession>A0ABQ2NNE2</accession>
<gene>
    <name evidence="3" type="ORF">GCM10011346_04840</name>
</gene>
<protein>
    <recommendedName>
        <fullName evidence="5">YheO-like PAS domain protein</fullName>
    </recommendedName>
</protein>
<sequence>MSILNTYIPFIEFMGKSLGSDAEIILYDAQKSQVAYVYNARNENVSVGSPMPSIEKRFLEQGIYEKESAIINYRAFSADHSKLRSSTYFIKGNDGELAGIVTINFKVDELIELRSLINRLINGTETTEHAEDYYESFDLSFEDLMHKTIQEVMNKTEVPPERMSTEEKIELIRALDEKGLFLLKGSVAELSKVMNASETSIYRYISKL</sequence>
<evidence type="ECO:0000313" key="3">
    <source>
        <dbReference type="EMBL" id="GGP07723.1"/>
    </source>
</evidence>
<evidence type="ECO:0000259" key="1">
    <source>
        <dbReference type="Pfam" id="PF08348"/>
    </source>
</evidence>
<dbReference type="PANTHER" id="PTHR35568:SF1">
    <property type="entry name" value="TRANSCRIPTIONAL REGULATOR DAUR"/>
    <property type="match status" value="1"/>
</dbReference>